<evidence type="ECO:0000256" key="9">
    <source>
        <dbReference type="ARBA" id="ARBA00035291"/>
    </source>
</evidence>
<evidence type="ECO:0000256" key="11">
    <source>
        <dbReference type="PROSITE-ProRule" id="PRU01091"/>
    </source>
</evidence>
<dbReference type="InterPro" id="IPR011006">
    <property type="entry name" value="CheY-like_superfamily"/>
</dbReference>
<keyword evidence="7" id="KW-0804">Transcription</keyword>
<keyword evidence="3 10" id="KW-0597">Phosphoprotein</keyword>
<dbReference type="Gene3D" id="6.10.250.690">
    <property type="match status" value="1"/>
</dbReference>
<dbReference type="PANTHER" id="PTHR48111:SF40">
    <property type="entry name" value="PHOSPHATE REGULON TRANSCRIPTIONAL REGULATORY PROTEIN PHOB"/>
    <property type="match status" value="1"/>
</dbReference>
<reference evidence="14 15" key="1">
    <citation type="submission" date="2021-03" db="EMBL/GenBank/DDBJ databases">
        <title>Genomic Encyclopedia of Type Strains, Phase IV (KMG-IV): sequencing the most valuable type-strain genomes for metagenomic binning, comparative biology and taxonomic classification.</title>
        <authorList>
            <person name="Goeker M."/>
        </authorList>
    </citation>
    <scope>NUCLEOTIDE SEQUENCE [LARGE SCALE GENOMIC DNA]</scope>
    <source>
        <strain evidence="14 15">DSM 27512</strain>
    </source>
</reference>
<keyword evidence="6 11" id="KW-0238">DNA-binding</keyword>
<dbReference type="PROSITE" id="PS51755">
    <property type="entry name" value="OMPR_PHOB"/>
    <property type="match status" value="1"/>
</dbReference>
<dbReference type="PROSITE" id="PS50110">
    <property type="entry name" value="RESPONSE_REGULATORY"/>
    <property type="match status" value="1"/>
</dbReference>
<proteinExistence type="predicted"/>
<evidence type="ECO:0000256" key="4">
    <source>
        <dbReference type="ARBA" id="ARBA00023012"/>
    </source>
</evidence>
<feature type="domain" description="Response regulatory" evidence="12">
    <location>
        <begin position="4"/>
        <end position="117"/>
    </location>
</feature>
<dbReference type="InterPro" id="IPR039420">
    <property type="entry name" value="WalR-like"/>
</dbReference>
<dbReference type="Pfam" id="PF00486">
    <property type="entry name" value="Trans_reg_C"/>
    <property type="match status" value="1"/>
</dbReference>
<dbReference type="Gene3D" id="3.40.50.2300">
    <property type="match status" value="1"/>
</dbReference>
<protein>
    <recommendedName>
        <fullName evidence="1">Stage 0 sporulation protein A homolog</fullName>
    </recommendedName>
    <alternativeName>
        <fullName evidence="9">Transcriptional regulatory protein WalR</fullName>
    </alternativeName>
</protein>
<dbReference type="InterPro" id="IPR001789">
    <property type="entry name" value="Sig_transdc_resp-reg_receiver"/>
</dbReference>
<evidence type="ECO:0000256" key="2">
    <source>
        <dbReference type="ARBA" id="ARBA00022490"/>
    </source>
</evidence>
<evidence type="ECO:0000256" key="1">
    <source>
        <dbReference type="ARBA" id="ARBA00018672"/>
    </source>
</evidence>
<dbReference type="PANTHER" id="PTHR48111">
    <property type="entry name" value="REGULATOR OF RPOS"/>
    <property type="match status" value="1"/>
</dbReference>
<dbReference type="CDD" id="cd00383">
    <property type="entry name" value="trans_reg_C"/>
    <property type="match status" value="1"/>
</dbReference>
<dbReference type="NCBIfam" id="NF040534">
    <property type="entry name" value="resp_reg_YycF"/>
    <property type="match status" value="1"/>
</dbReference>
<dbReference type="InterPro" id="IPR047791">
    <property type="entry name" value="WalR"/>
</dbReference>
<comment type="function">
    <text evidence="8">May play the central regulatory role in sporulation. It may be an element of the effector pathway responsible for the activation of sporulation genes in response to nutritional stress. Spo0A may act in concert with spo0H (a sigma factor) to control the expression of some genes that are critical to the sporulation process.</text>
</comment>
<dbReference type="SUPFAM" id="SSF46894">
    <property type="entry name" value="C-terminal effector domain of the bipartite response regulators"/>
    <property type="match status" value="1"/>
</dbReference>
<evidence type="ECO:0000313" key="15">
    <source>
        <dbReference type="Proteomes" id="UP001314903"/>
    </source>
</evidence>
<evidence type="ECO:0000256" key="6">
    <source>
        <dbReference type="ARBA" id="ARBA00023125"/>
    </source>
</evidence>
<dbReference type="InterPro" id="IPR036388">
    <property type="entry name" value="WH-like_DNA-bd_sf"/>
</dbReference>
<evidence type="ECO:0000256" key="7">
    <source>
        <dbReference type="ARBA" id="ARBA00023163"/>
    </source>
</evidence>
<dbReference type="Gene3D" id="1.10.10.10">
    <property type="entry name" value="Winged helix-like DNA-binding domain superfamily/Winged helix DNA-binding domain"/>
    <property type="match status" value="1"/>
</dbReference>
<keyword evidence="15" id="KW-1185">Reference proteome</keyword>
<feature type="DNA-binding region" description="OmpR/PhoB-type" evidence="11">
    <location>
        <begin position="131"/>
        <end position="230"/>
    </location>
</feature>
<evidence type="ECO:0000256" key="3">
    <source>
        <dbReference type="ARBA" id="ARBA00022553"/>
    </source>
</evidence>
<dbReference type="SMART" id="SM00862">
    <property type="entry name" value="Trans_reg_C"/>
    <property type="match status" value="1"/>
</dbReference>
<evidence type="ECO:0000256" key="5">
    <source>
        <dbReference type="ARBA" id="ARBA00023015"/>
    </source>
</evidence>
<keyword evidence="5" id="KW-0805">Transcription regulation</keyword>
<dbReference type="RefSeq" id="WP_209661782.1">
    <property type="nucleotide sequence ID" value="NZ_JAGGLI010000037.1"/>
</dbReference>
<dbReference type="SMART" id="SM00448">
    <property type="entry name" value="REC"/>
    <property type="match status" value="1"/>
</dbReference>
<name>A0ABS4KN21_9FIRM</name>
<organism evidence="14 15">
    <name type="scientific">Acetoanaerobium pronyense</name>
    <dbReference type="NCBI Taxonomy" id="1482736"/>
    <lineage>
        <taxon>Bacteria</taxon>
        <taxon>Bacillati</taxon>
        <taxon>Bacillota</taxon>
        <taxon>Clostridia</taxon>
        <taxon>Peptostreptococcales</taxon>
        <taxon>Filifactoraceae</taxon>
        <taxon>Acetoanaerobium</taxon>
    </lineage>
</organism>
<evidence type="ECO:0000313" key="14">
    <source>
        <dbReference type="EMBL" id="MBP2028725.1"/>
    </source>
</evidence>
<dbReference type="Proteomes" id="UP001314903">
    <property type="component" value="Unassembled WGS sequence"/>
</dbReference>
<dbReference type="InterPro" id="IPR016032">
    <property type="entry name" value="Sig_transdc_resp-reg_C-effctor"/>
</dbReference>
<keyword evidence="4" id="KW-0902">Two-component regulatory system</keyword>
<keyword evidence="2" id="KW-0963">Cytoplasm</keyword>
<feature type="modified residue" description="4-aspartylphosphate" evidence="10">
    <location>
        <position position="53"/>
    </location>
</feature>
<evidence type="ECO:0000256" key="10">
    <source>
        <dbReference type="PROSITE-ProRule" id="PRU00169"/>
    </source>
</evidence>
<feature type="domain" description="OmpR/PhoB-type" evidence="13">
    <location>
        <begin position="131"/>
        <end position="230"/>
    </location>
</feature>
<comment type="caution">
    <text evidence="14">The sequence shown here is derived from an EMBL/GenBank/DDBJ whole genome shotgun (WGS) entry which is preliminary data.</text>
</comment>
<accession>A0ABS4KN21</accession>
<dbReference type="InterPro" id="IPR001867">
    <property type="entry name" value="OmpR/PhoB-type_DNA-bd"/>
</dbReference>
<sequence>MKNKILIAEDEKPISDIIKFNLEKEGYEVITAYDGAEALKKALSETLDLIILDVMLPSMDGFEICRKVREKLSTPIVMVTAKEEEVDKILGLELGADDYITKPFSIRELVARVKANVRRHEMNLASENSATEIITSNNLSIDLMKYEVKKEGKGIDLTVREFELLKFLAKQKDQVFSREQLLERVWGYEYYGDIRTVDVTVRRLREKVEDDSSNPSYIMTKRGVGYYFKGE</sequence>
<gene>
    <name evidence="14" type="ORF">J2Z35_002555</name>
</gene>
<dbReference type="Pfam" id="PF00072">
    <property type="entry name" value="Response_reg"/>
    <property type="match status" value="1"/>
</dbReference>
<dbReference type="EMBL" id="JAGGLI010000037">
    <property type="protein sequence ID" value="MBP2028725.1"/>
    <property type="molecule type" value="Genomic_DNA"/>
</dbReference>
<dbReference type="SUPFAM" id="SSF52172">
    <property type="entry name" value="CheY-like"/>
    <property type="match status" value="1"/>
</dbReference>
<evidence type="ECO:0000259" key="12">
    <source>
        <dbReference type="PROSITE" id="PS50110"/>
    </source>
</evidence>
<evidence type="ECO:0000259" key="13">
    <source>
        <dbReference type="PROSITE" id="PS51755"/>
    </source>
</evidence>
<evidence type="ECO:0000256" key="8">
    <source>
        <dbReference type="ARBA" id="ARBA00024867"/>
    </source>
</evidence>